<keyword evidence="1" id="KW-0472">Membrane</keyword>
<name>A0ABT0KNZ0_9GAMM</name>
<gene>
    <name evidence="2" type="ORF">L2737_07905</name>
</gene>
<sequence>MEQMDLVMLLILLLSILHIMFCHRAITTGAHIDNVRRYLWGTISLIFGPLGYYIYQNLLPLDSLDPSE</sequence>
<dbReference type="EMBL" id="JAKIKU010000003">
    <property type="protein sequence ID" value="MCL1045251.1"/>
    <property type="molecule type" value="Genomic_DNA"/>
</dbReference>
<dbReference type="RefSeq" id="WP_102529295.1">
    <property type="nucleotide sequence ID" value="NZ_JAKIKU010000003.1"/>
</dbReference>
<evidence type="ECO:0008006" key="4">
    <source>
        <dbReference type="Google" id="ProtNLM"/>
    </source>
</evidence>
<keyword evidence="3" id="KW-1185">Reference proteome</keyword>
<keyword evidence="1" id="KW-1133">Transmembrane helix</keyword>
<proteinExistence type="predicted"/>
<protein>
    <recommendedName>
        <fullName evidence="4">Cardiolipin synthase N-terminal domain-containing protein</fullName>
    </recommendedName>
</protein>
<comment type="caution">
    <text evidence="2">The sequence shown here is derived from an EMBL/GenBank/DDBJ whole genome shotgun (WGS) entry which is preliminary data.</text>
</comment>
<keyword evidence="1" id="KW-0812">Transmembrane</keyword>
<feature type="transmembrane region" description="Helical" evidence="1">
    <location>
        <begin position="38"/>
        <end position="55"/>
    </location>
</feature>
<feature type="transmembrane region" description="Helical" evidence="1">
    <location>
        <begin position="6"/>
        <end position="26"/>
    </location>
</feature>
<evidence type="ECO:0000313" key="3">
    <source>
        <dbReference type="Proteomes" id="UP001202134"/>
    </source>
</evidence>
<reference evidence="2 3" key="1">
    <citation type="submission" date="2022-01" db="EMBL/GenBank/DDBJ databases">
        <title>Whole genome-based taxonomy of the Shewanellaceae.</title>
        <authorList>
            <person name="Martin-Rodriguez A.J."/>
        </authorList>
    </citation>
    <scope>NUCLEOTIDE SEQUENCE [LARGE SCALE GENOMIC DNA]</scope>
    <source>
        <strain evidence="2 3">DSM 24955</strain>
    </source>
</reference>
<dbReference type="Proteomes" id="UP001202134">
    <property type="component" value="Unassembled WGS sequence"/>
</dbReference>
<accession>A0ABT0KNZ0</accession>
<evidence type="ECO:0000313" key="2">
    <source>
        <dbReference type="EMBL" id="MCL1045251.1"/>
    </source>
</evidence>
<evidence type="ECO:0000256" key="1">
    <source>
        <dbReference type="SAM" id="Phobius"/>
    </source>
</evidence>
<organism evidence="2 3">
    <name type="scientific">Shewanella electrodiphila</name>
    <dbReference type="NCBI Taxonomy" id="934143"/>
    <lineage>
        <taxon>Bacteria</taxon>
        <taxon>Pseudomonadati</taxon>
        <taxon>Pseudomonadota</taxon>
        <taxon>Gammaproteobacteria</taxon>
        <taxon>Alteromonadales</taxon>
        <taxon>Shewanellaceae</taxon>
        <taxon>Shewanella</taxon>
    </lineage>
</organism>